<proteinExistence type="predicted"/>
<dbReference type="RefSeq" id="WP_186502998.1">
    <property type="nucleotide sequence ID" value="NZ_JACOGK010000015.1"/>
</dbReference>
<dbReference type="PROSITE" id="PS50110">
    <property type="entry name" value="RESPONSE_REGULATORY"/>
    <property type="match status" value="1"/>
</dbReference>
<feature type="DNA-binding region" description="OmpR/PhoB-type" evidence="5">
    <location>
        <begin position="131"/>
        <end position="230"/>
    </location>
</feature>
<dbReference type="InterPro" id="IPR016032">
    <property type="entry name" value="Sig_transdc_resp-reg_C-effctor"/>
</dbReference>
<feature type="modified residue" description="4-aspartylphosphate" evidence="4">
    <location>
        <position position="52"/>
    </location>
</feature>
<sequence>MKTILIIEDNQEIAELERDFLEAAGITAEIAETGTDGLDRALHQDYDLVLLDIMLPGLDGFEVCRRLRAEKDVPILMVSAKREDIDKIRGLGLGADDYIIKPFSPMELVARVKAHIARYERLTAGAQAANAAVIHCGDLTIETDKHRVFVGPKEVTLTHKEFELLVFLARNQGIVFNRERLFEKVWGYDAEGDTATVMVHINRIREKIEPDPSHPIYIETVWGAGYRMKEC</sequence>
<dbReference type="InterPro" id="IPR001867">
    <property type="entry name" value="OmpR/PhoB-type_DNA-bd"/>
</dbReference>
<organism evidence="8 9">
    <name type="scientific">Megasphaera hominis</name>
    <dbReference type="NCBI Taxonomy" id="159836"/>
    <lineage>
        <taxon>Bacteria</taxon>
        <taxon>Bacillati</taxon>
        <taxon>Bacillota</taxon>
        <taxon>Negativicutes</taxon>
        <taxon>Veillonellales</taxon>
        <taxon>Veillonellaceae</taxon>
        <taxon>Megasphaera</taxon>
    </lineage>
</organism>
<gene>
    <name evidence="8" type="ORF">H8J70_06230</name>
</gene>
<evidence type="ECO:0000259" key="6">
    <source>
        <dbReference type="PROSITE" id="PS50110"/>
    </source>
</evidence>
<dbReference type="Pfam" id="PF00072">
    <property type="entry name" value="Response_reg"/>
    <property type="match status" value="1"/>
</dbReference>
<evidence type="ECO:0000256" key="2">
    <source>
        <dbReference type="ARBA" id="ARBA00023125"/>
    </source>
</evidence>
<evidence type="ECO:0000256" key="4">
    <source>
        <dbReference type="PROSITE-ProRule" id="PRU00169"/>
    </source>
</evidence>
<feature type="domain" description="Response regulatory" evidence="6">
    <location>
        <begin position="3"/>
        <end position="116"/>
    </location>
</feature>
<keyword evidence="4" id="KW-0597">Phosphoprotein</keyword>
<dbReference type="SMART" id="SM00448">
    <property type="entry name" value="REC"/>
    <property type="match status" value="1"/>
</dbReference>
<keyword evidence="2 5" id="KW-0238">DNA-binding</keyword>
<evidence type="ECO:0000313" key="9">
    <source>
        <dbReference type="Proteomes" id="UP000606870"/>
    </source>
</evidence>
<evidence type="ECO:0000259" key="7">
    <source>
        <dbReference type="PROSITE" id="PS51755"/>
    </source>
</evidence>
<evidence type="ECO:0000256" key="1">
    <source>
        <dbReference type="ARBA" id="ARBA00023015"/>
    </source>
</evidence>
<evidence type="ECO:0000256" key="5">
    <source>
        <dbReference type="PROSITE-ProRule" id="PRU01091"/>
    </source>
</evidence>
<keyword evidence="3" id="KW-0804">Transcription</keyword>
<protein>
    <submittedName>
        <fullName evidence="8">Response regulator transcription factor</fullName>
    </submittedName>
</protein>
<evidence type="ECO:0000256" key="3">
    <source>
        <dbReference type="ARBA" id="ARBA00023163"/>
    </source>
</evidence>
<dbReference type="InterPro" id="IPR039420">
    <property type="entry name" value="WalR-like"/>
</dbReference>
<keyword evidence="9" id="KW-1185">Reference proteome</keyword>
<dbReference type="SMART" id="SM00862">
    <property type="entry name" value="Trans_reg_C"/>
    <property type="match status" value="1"/>
</dbReference>
<dbReference type="PANTHER" id="PTHR48111">
    <property type="entry name" value="REGULATOR OF RPOS"/>
    <property type="match status" value="1"/>
</dbReference>
<reference evidence="8 9" key="1">
    <citation type="submission" date="2020-08" db="EMBL/GenBank/DDBJ databases">
        <authorList>
            <person name="Liu C."/>
            <person name="Sun Q."/>
        </authorList>
    </citation>
    <scope>NUCLEOTIDE SEQUENCE [LARGE SCALE GENOMIC DNA]</scope>
    <source>
        <strain evidence="8 9">NSJ-59</strain>
    </source>
</reference>
<dbReference type="InterPro" id="IPR011006">
    <property type="entry name" value="CheY-like_superfamily"/>
</dbReference>
<dbReference type="Gene3D" id="1.10.10.10">
    <property type="entry name" value="Winged helix-like DNA-binding domain superfamily/Winged helix DNA-binding domain"/>
    <property type="match status" value="1"/>
</dbReference>
<dbReference type="PROSITE" id="PS51755">
    <property type="entry name" value="OMPR_PHOB"/>
    <property type="match status" value="1"/>
</dbReference>
<accession>A0ABR6VJC2</accession>
<evidence type="ECO:0000313" key="8">
    <source>
        <dbReference type="EMBL" id="MBC3536842.1"/>
    </source>
</evidence>
<dbReference type="PANTHER" id="PTHR48111:SF26">
    <property type="entry name" value="STAGE 0 SPORULATION PROTEIN A HOMOLOG"/>
    <property type="match status" value="1"/>
</dbReference>
<name>A0ABR6VJC2_9FIRM</name>
<dbReference type="SUPFAM" id="SSF52172">
    <property type="entry name" value="CheY-like"/>
    <property type="match status" value="1"/>
</dbReference>
<dbReference type="EMBL" id="JACOGK010000015">
    <property type="protein sequence ID" value="MBC3536842.1"/>
    <property type="molecule type" value="Genomic_DNA"/>
</dbReference>
<dbReference type="InterPro" id="IPR036388">
    <property type="entry name" value="WH-like_DNA-bd_sf"/>
</dbReference>
<comment type="caution">
    <text evidence="8">The sequence shown here is derived from an EMBL/GenBank/DDBJ whole genome shotgun (WGS) entry which is preliminary data.</text>
</comment>
<dbReference type="Gene3D" id="6.10.250.690">
    <property type="match status" value="1"/>
</dbReference>
<dbReference type="CDD" id="cd17574">
    <property type="entry name" value="REC_OmpR"/>
    <property type="match status" value="1"/>
</dbReference>
<dbReference type="Proteomes" id="UP000606870">
    <property type="component" value="Unassembled WGS sequence"/>
</dbReference>
<feature type="domain" description="OmpR/PhoB-type" evidence="7">
    <location>
        <begin position="131"/>
        <end position="230"/>
    </location>
</feature>
<dbReference type="CDD" id="cd00383">
    <property type="entry name" value="trans_reg_C"/>
    <property type="match status" value="1"/>
</dbReference>
<dbReference type="Pfam" id="PF00486">
    <property type="entry name" value="Trans_reg_C"/>
    <property type="match status" value="1"/>
</dbReference>
<dbReference type="Gene3D" id="3.40.50.2300">
    <property type="match status" value="1"/>
</dbReference>
<keyword evidence="1" id="KW-0805">Transcription regulation</keyword>
<dbReference type="SUPFAM" id="SSF46894">
    <property type="entry name" value="C-terminal effector domain of the bipartite response regulators"/>
    <property type="match status" value="1"/>
</dbReference>
<dbReference type="InterPro" id="IPR001789">
    <property type="entry name" value="Sig_transdc_resp-reg_receiver"/>
</dbReference>